<keyword evidence="5" id="KW-0998">Cell outer membrane</keyword>
<organism evidence="7 8">
    <name type="scientific">Phocaeicola vulgatus</name>
    <name type="common">Bacteroides vulgatus</name>
    <dbReference type="NCBI Taxonomy" id="821"/>
    <lineage>
        <taxon>Bacteria</taxon>
        <taxon>Pseudomonadati</taxon>
        <taxon>Bacteroidota</taxon>
        <taxon>Bacteroidia</taxon>
        <taxon>Bacteroidales</taxon>
        <taxon>Bacteroidaceae</taxon>
        <taxon>Phocaeicola</taxon>
    </lineage>
</organism>
<dbReference type="EMBL" id="MNQV01000052">
    <property type="protein sequence ID" value="OKZ54838.1"/>
    <property type="molecule type" value="Genomic_DNA"/>
</dbReference>
<evidence type="ECO:0000313" key="7">
    <source>
        <dbReference type="EMBL" id="OKZ54838.1"/>
    </source>
</evidence>
<dbReference type="InterPro" id="IPR012944">
    <property type="entry name" value="SusD_RagB_dom"/>
</dbReference>
<evidence type="ECO:0000259" key="6">
    <source>
        <dbReference type="Pfam" id="PF07980"/>
    </source>
</evidence>
<evidence type="ECO:0000256" key="1">
    <source>
        <dbReference type="ARBA" id="ARBA00004442"/>
    </source>
</evidence>
<accession>A0A1Q6JP16</accession>
<reference evidence="7 8" key="1">
    <citation type="journal article" date="2016" name="Nat. Biotechnol.">
        <title>Measurement of bacterial replication rates in microbial communities.</title>
        <authorList>
            <person name="Brown C.T."/>
            <person name="Olm M.R."/>
            <person name="Thomas B.C."/>
            <person name="Banfield J.F."/>
        </authorList>
    </citation>
    <scope>NUCLEOTIDE SEQUENCE [LARGE SCALE GENOMIC DNA]</scope>
    <source>
        <strain evidence="7">42_262</strain>
    </source>
</reference>
<evidence type="ECO:0000313" key="8">
    <source>
        <dbReference type="Proteomes" id="UP000186631"/>
    </source>
</evidence>
<sequence>MKQNISRLALSAIALLAVSCNDSFMDRQPQTEIGVSSYFNTEEDLKMYCYNLYDFPNFNNYTADAGTDNQATTDVVEVKNIMLSANPTSMTVNAGWDWSRLRTINLFLENCERASVSDDVLAHYQGIARFFRARFYMDKVKAYSDVPWYDKSLTTSDEDLYKARDSRDFVVQKIFEDYTFAAEHVKTQQESGAVDKWTVLTYMARHALYEGTYRKYHDELGLENTAGTYLQIAADAAEQIMNDGGFSLYSTGSPETDYHALFESSDLTANSEVILTRVFDRKISSNGFWAFMFGNYIPCPTKDLVQSYLMKDGSYYSSQPGYANKQFVEEFANRDPRMSQTLAYPGWELVNTMTYAPGAGIYVQNLNKNFSGYHQIKGFVNNKDEDFYLGIDVPVLRYAEVLLTYAEARAELGQLTQADLDRSINLLRDRVGLPHLSASPAADPVMQSRFPAIAPVLQEIRRERRVELALEGFRYDDLMRWKAGKLLEHEPEGIYFPSLGKFDLTGDGVEDIYLIPSSQDIPAEADKEANSLGKKLVYYRTGTIDDGNATVYLKNGTSGNIQTIRDLGTFMEPKYYYRPIPKHEMDLNPQLGPQLFGWE</sequence>
<keyword evidence="4" id="KW-0472">Membrane</keyword>
<comment type="caution">
    <text evidence="7">The sequence shown here is derived from an EMBL/GenBank/DDBJ whole genome shotgun (WGS) entry which is preliminary data.</text>
</comment>
<evidence type="ECO:0000256" key="3">
    <source>
        <dbReference type="ARBA" id="ARBA00022729"/>
    </source>
</evidence>
<dbReference type="Proteomes" id="UP000186631">
    <property type="component" value="Unassembled WGS sequence"/>
</dbReference>
<name>A0A1Q6JP16_PHOVU</name>
<dbReference type="InterPro" id="IPR011990">
    <property type="entry name" value="TPR-like_helical_dom_sf"/>
</dbReference>
<comment type="similarity">
    <text evidence="2">Belongs to the SusD family.</text>
</comment>
<dbReference type="PROSITE" id="PS51257">
    <property type="entry name" value="PROKAR_LIPOPROTEIN"/>
    <property type="match status" value="1"/>
</dbReference>
<evidence type="ECO:0000256" key="5">
    <source>
        <dbReference type="ARBA" id="ARBA00023237"/>
    </source>
</evidence>
<dbReference type="Gene3D" id="1.25.40.390">
    <property type="match status" value="1"/>
</dbReference>
<dbReference type="SUPFAM" id="SSF48452">
    <property type="entry name" value="TPR-like"/>
    <property type="match status" value="1"/>
</dbReference>
<keyword evidence="3" id="KW-0732">Signal</keyword>
<dbReference type="Pfam" id="PF07980">
    <property type="entry name" value="SusD_RagB"/>
    <property type="match status" value="1"/>
</dbReference>
<dbReference type="GO" id="GO:0009279">
    <property type="term" value="C:cell outer membrane"/>
    <property type="evidence" value="ECO:0007669"/>
    <property type="project" value="UniProtKB-SubCell"/>
</dbReference>
<protein>
    <submittedName>
        <fullName evidence="7">RagB/SusD family nutrient uptake outer membrane protein</fullName>
    </submittedName>
</protein>
<dbReference type="AlphaFoldDB" id="A0A1Q6JP16"/>
<proteinExistence type="inferred from homology"/>
<gene>
    <name evidence="7" type="ORF">BHV80_01150</name>
</gene>
<feature type="domain" description="RagB/SusD" evidence="6">
    <location>
        <begin position="299"/>
        <end position="598"/>
    </location>
</feature>
<evidence type="ECO:0000256" key="4">
    <source>
        <dbReference type="ARBA" id="ARBA00023136"/>
    </source>
</evidence>
<comment type="subcellular location">
    <subcellularLocation>
        <location evidence="1">Cell outer membrane</location>
    </subcellularLocation>
</comment>
<evidence type="ECO:0000256" key="2">
    <source>
        <dbReference type="ARBA" id="ARBA00006275"/>
    </source>
</evidence>